<dbReference type="OrthoDB" id="9995771at2"/>
<protein>
    <submittedName>
        <fullName evidence="2">Uncharacterized protein</fullName>
    </submittedName>
</protein>
<evidence type="ECO:0000313" key="2">
    <source>
        <dbReference type="EMBL" id="QDV18402.1"/>
    </source>
</evidence>
<sequence length="160" mass="17162">MPTYLSIAHLMSFAVGTGVTSLVCLLLVLVDLESEPQIFQVAALLTVTLAVLCPGLGLELIRRKLSPAMQACITWGDILIVVCITGLGTMGLFYFLVTAGLGLVILNPVIGWLSTFQNGLVLLSFFAGLSAYVALLVSLTLVFPFLFSVSFKEISTFELK</sequence>
<proteinExistence type="predicted"/>
<dbReference type="Proteomes" id="UP000320839">
    <property type="component" value="Chromosome"/>
</dbReference>
<feature type="transmembrane region" description="Helical" evidence="1">
    <location>
        <begin position="93"/>
        <end position="113"/>
    </location>
</feature>
<organism evidence="2 3">
    <name type="scientific">Gimesia panareensis</name>
    <dbReference type="NCBI Taxonomy" id="2527978"/>
    <lineage>
        <taxon>Bacteria</taxon>
        <taxon>Pseudomonadati</taxon>
        <taxon>Planctomycetota</taxon>
        <taxon>Planctomycetia</taxon>
        <taxon>Planctomycetales</taxon>
        <taxon>Planctomycetaceae</taxon>
        <taxon>Gimesia</taxon>
    </lineage>
</organism>
<feature type="transmembrane region" description="Helical" evidence="1">
    <location>
        <begin position="41"/>
        <end position="61"/>
    </location>
</feature>
<keyword evidence="1" id="KW-0812">Transmembrane</keyword>
<keyword evidence="1" id="KW-0472">Membrane</keyword>
<name>A0A518FPX3_9PLAN</name>
<dbReference type="RefSeq" id="WP_145456664.1">
    <property type="nucleotide sequence ID" value="NZ_CP036317.1"/>
</dbReference>
<feature type="transmembrane region" description="Helical" evidence="1">
    <location>
        <begin position="120"/>
        <end position="147"/>
    </location>
</feature>
<accession>A0A518FPX3</accession>
<feature type="transmembrane region" description="Helical" evidence="1">
    <location>
        <begin position="7"/>
        <end position="29"/>
    </location>
</feature>
<gene>
    <name evidence="2" type="ORF">Pan153_30600</name>
</gene>
<evidence type="ECO:0000313" key="3">
    <source>
        <dbReference type="Proteomes" id="UP000320839"/>
    </source>
</evidence>
<reference evidence="2 3" key="1">
    <citation type="submission" date="2019-02" db="EMBL/GenBank/DDBJ databases">
        <title>Deep-cultivation of Planctomycetes and their phenomic and genomic characterization uncovers novel biology.</title>
        <authorList>
            <person name="Wiegand S."/>
            <person name="Jogler M."/>
            <person name="Boedeker C."/>
            <person name="Pinto D."/>
            <person name="Vollmers J."/>
            <person name="Rivas-Marin E."/>
            <person name="Kohn T."/>
            <person name="Peeters S.H."/>
            <person name="Heuer A."/>
            <person name="Rast P."/>
            <person name="Oberbeckmann S."/>
            <person name="Bunk B."/>
            <person name="Jeske O."/>
            <person name="Meyerdierks A."/>
            <person name="Storesund J.E."/>
            <person name="Kallscheuer N."/>
            <person name="Luecker S."/>
            <person name="Lage O.M."/>
            <person name="Pohl T."/>
            <person name="Merkel B.J."/>
            <person name="Hornburger P."/>
            <person name="Mueller R.-W."/>
            <person name="Bruemmer F."/>
            <person name="Labrenz M."/>
            <person name="Spormann A.M."/>
            <person name="Op den Camp H."/>
            <person name="Overmann J."/>
            <person name="Amann R."/>
            <person name="Jetten M.S.M."/>
            <person name="Mascher T."/>
            <person name="Medema M.H."/>
            <person name="Devos D.P."/>
            <person name="Kaster A.-K."/>
            <person name="Ovreas L."/>
            <person name="Rohde M."/>
            <person name="Galperin M.Y."/>
            <person name="Jogler C."/>
        </authorList>
    </citation>
    <scope>NUCLEOTIDE SEQUENCE [LARGE SCALE GENOMIC DNA]</scope>
    <source>
        <strain evidence="2 3">Pan153</strain>
    </source>
</reference>
<dbReference type="AlphaFoldDB" id="A0A518FPX3"/>
<keyword evidence="1" id="KW-1133">Transmembrane helix</keyword>
<dbReference type="EMBL" id="CP036317">
    <property type="protein sequence ID" value="QDV18402.1"/>
    <property type="molecule type" value="Genomic_DNA"/>
</dbReference>
<evidence type="ECO:0000256" key="1">
    <source>
        <dbReference type="SAM" id="Phobius"/>
    </source>
</evidence>